<evidence type="ECO:0000313" key="3">
    <source>
        <dbReference type="Proteomes" id="UP000639274"/>
    </source>
</evidence>
<evidence type="ECO:0000313" key="2">
    <source>
        <dbReference type="EMBL" id="QSX77797.1"/>
    </source>
</evidence>
<dbReference type="SMART" id="SM00710">
    <property type="entry name" value="PbH1"/>
    <property type="match status" value="4"/>
</dbReference>
<evidence type="ECO:0000259" key="1">
    <source>
        <dbReference type="Pfam" id="PF13229"/>
    </source>
</evidence>
<sequence length="317" mass="31837">MRYPARSTRGMTDAIGARTTSSPVRALGWVLGALLASLGFWRPAQAETVANCVGFIGGVPTSISTPGVWCMDQDVSTAITTGNAVTILTNNVTLDCNGFKIGGTAAGPATQAVGVFADSRLNVTLRNCNVRGFQFGVLLFDATGGGGHVVEGNRLDGNTNAGLWIGGDGSVVRDNRVANTGGVGAVGSAWGILVRGRVDVIGNVVSGVNPSQTVPAAGFGIQVLGSTGSRVAGNIVRGVMEGTGGGAPGGAASMAIDESSGRVLVQDNSLFYTGTANFSLGLKCYGNAPLGVARGNDIIGFAFPFVGCADGGGNQVH</sequence>
<dbReference type="KEGG" id="lsf:I8J32_013845"/>
<dbReference type="InterPro" id="IPR039448">
    <property type="entry name" value="Beta_helix"/>
</dbReference>
<dbReference type="InterPro" id="IPR006626">
    <property type="entry name" value="PbH1"/>
</dbReference>
<dbReference type="RefSeq" id="WP_207526626.1">
    <property type="nucleotide sequence ID" value="NZ_CP071518.1"/>
</dbReference>
<dbReference type="Pfam" id="PF13229">
    <property type="entry name" value="Beta_helix"/>
    <property type="match status" value="1"/>
</dbReference>
<reference evidence="2 3" key="1">
    <citation type="submission" date="2021-03" db="EMBL/GenBank/DDBJ databases">
        <title>Lysobacter sp. nov. isolated from soil of gangwondo yeongwol, south Korea.</title>
        <authorList>
            <person name="Kim K.R."/>
            <person name="Kim K.H."/>
            <person name="Jeon C.O."/>
        </authorList>
    </citation>
    <scope>NUCLEOTIDE SEQUENCE [LARGE SCALE GENOMIC DNA]</scope>
    <source>
        <strain evidence="2 3">R19</strain>
    </source>
</reference>
<feature type="domain" description="Right handed beta helix" evidence="1">
    <location>
        <begin position="111"/>
        <end position="235"/>
    </location>
</feature>
<dbReference type="EMBL" id="CP071518">
    <property type="protein sequence ID" value="QSX77797.1"/>
    <property type="molecule type" value="Genomic_DNA"/>
</dbReference>
<accession>A0A975ARM0</accession>
<keyword evidence="3" id="KW-1185">Reference proteome</keyword>
<dbReference type="InterPro" id="IPR012334">
    <property type="entry name" value="Pectin_lyas_fold"/>
</dbReference>
<gene>
    <name evidence="2" type="ORF">I8J32_013845</name>
</gene>
<protein>
    <submittedName>
        <fullName evidence="2">Right-handed parallel beta-helix repeat-containing protein</fullName>
    </submittedName>
</protein>
<dbReference type="Gene3D" id="2.160.20.10">
    <property type="entry name" value="Single-stranded right-handed beta-helix, Pectin lyase-like"/>
    <property type="match status" value="1"/>
</dbReference>
<dbReference type="Proteomes" id="UP000639274">
    <property type="component" value="Chromosome"/>
</dbReference>
<dbReference type="SUPFAM" id="SSF51126">
    <property type="entry name" value="Pectin lyase-like"/>
    <property type="match status" value="1"/>
</dbReference>
<name>A0A975ARM0_9GAMM</name>
<dbReference type="AlphaFoldDB" id="A0A975ARM0"/>
<dbReference type="InterPro" id="IPR011050">
    <property type="entry name" value="Pectin_lyase_fold/virulence"/>
</dbReference>
<proteinExistence type="predicted"/>
<organism evidence="2 3">
    <name type="scientific">Agrilutibacter solisilvae</name>
    <dbReference type="NCBI Taxonomy" id="2763317"/>
    <lineage>
        <taxon>Bacteria</taxon>
        <taxon>Pseudomonadati</taxon>
        <taxon>Pseudomonadota</taxon>
        <taxon>Gammaproteobacteria</taxon>
        <taxon>Lysobacterales</taxon>
        <taxon>Lysobacteraceae</taxon>
        <taxon>Agrilutibacter</taxon>
    </lineage>
</organism>